<accession>A0A5N6YVD6</accession>
<dbReference type="EMBL" id="ML739306">
    <property type="protein sequence ID" value="KAE8349442.1"/>
    <property type="molecule type" value="Genomic_DNA"/>
</dbReference>
<feature type="transmembrane region" description="Helical" evidence="7">
    <location>
        <begin position="130"/>
        <end position="150"/>
    </location>
</feature>
<evidence type="ECO:0000256" key="6">
    <source>
        <dbReference type="SAM" id="MobiDB-lite"/>
    </source>
</evidence>
<feature type="transmembrane region" description="Helical" evidence="7">
    <location>
        <begin position="211"/>
        <end position="230"/>
    </location>
</feature>
<evidence type="ECO:0000313" key="9">
    <source>
        <dbReference type="EMBL" id="KAE8349442.1"/>
    </source>
</evidence>
<feature type="region of interest" description="Disordered" evidence="6">
    <location>
        <begin position="363"/>
        <end position="388"/>
    </location>
</feature>
<dbReference type="InterPro" id="IPR052337">
    <property type="entry name" value="SAT4-like"/>
</dbReference>
<organism evidence="9 10">
    <name type="scientific">Aspergillus coremiiformis</name>
    <dbReference type="NCBI Taxonomy" id="138285"/>
    <lineage>
        <taxon>Eukaryota</taxon>
        <taxon>Fungi</taxon>
        <taxon>Dikarya</taxon>
        <taxon>Ascomycota</taxon>
        <taxon>Pezizomycotina</taxon>
        <taxon>Eurotiomycetes</taxon>
        <taxon>Eurotiomycetidae</taxon>
        <taxon>Eurotiales</taxon>
        <taxon>Aspergillaceae</taxon>
        <taxon>Aspergillus</taxon>
        <taxon>Aspergillus subgen. Circumdati</taxon>
    </lineage>
</organism>
<dbReference type="GO" id="GO:0016020">
    <property type="term" value="C:membrane"/>
    <property type="evidence" value="ECO:0007669"/>
    <property type="project" value="UniProtKB-SubCell"/>
</dbReference>
<comment type="similarity">
    <text evidence="5">Belongs to the SAT4 family.</text>
</comment>
<dbReference type="Proteomes" id="UP000327118">
    <property type="component" value="Unassembled WGS sequence"/>
</dbReference>
<gene>
    <name evidence="9" type="ORF">BDV28DRAFT_151881</name>
</gene>
<name>A0A5N6YVD6_9EURO</name>
<keyword evidence="2 7" id="KW-0812">Transmembrane</keyword>
<feature type="domain" description="Rhodopsin" evidence="8">
    <location>
        <begin position="23"/>
        <end position="266"/>
    </location>
</feature>
<evidence type="ECO:0000259" key="8">
    <source>
        <dbReference type="Pfam" id="PF20684"/>
    </source>
</evidence>
<evidence type="ECO:0000256" key="1">
    <source>
        <dbReference type="ARBA" id="ARBA00004141"/>
    </source>
</evidence>
<evidence type="ECO:0000256" key="5">
    <source>
        <dbReference type="ARBA" id="ARBA00038359"/>
    </source>
</evidence>
<evidence type="ECO:0000256" key="4">
    <source>
        <dbReference type="ARBA" id="ARBA00023136"/>
    </source>
</evidence>
<evidence type="ECO:0000256" key="2">
    <source>
        <dbReference type="ARBA" id="ARBA00022692"/>
    </source>
</evidence>
<feature type="transmembrane region" description="Helical" evidence="7">
    <location>
        <begin position="42"/>
        <end position="60"/>
    </location>
</feature>
<dbReference type="AlphaFoldDB" id="A0A5N6YVD6"/>
<proteinExistence type="inferred from homology"/>
<evidence type="ECO:0000256" key="7">
    <source>
        <dbReference type="SAM" id="Phobius"/>
    </source>
</evidence>
<feature type="transmembrane region" description="Helical" evidence="7">
    <location>
        <begin position="187"/>
        <end position="204"/>
    </location>
</feature>
<keyword evidence="3 7" id="KW-1133">Transmembrane helix</keyword>
<evidence type="ECO:0000256" key="3">
    <source>
        <dbReference type="ARBA" id="ARBA00022989"/>
    </source>
</evidence>
<dbReference type="OrthoDB" id="3903189at2759"/>
<feature type="transmembrane region" description="Helical" evidence="7">
    <location>
        <begin position="12"/>
        <end position="30"/>
    </location>
</feature>
<dbReference type="PANTHER" id="PTHR33048">
    <property type="entry name" value="PTH11-LIKE INTEGRAL MEMBRANE PROTEIN (AFU_ORTHOLOGUE AFUA_5G11245)"/>
    <property type="match status" value="1"/>
</dbReference>
<dbReference type="Pfam" id="PF20684">
    <property type="entry name" value="Fung_rhodopsin"/>
    <property type="match status" value="1"/>
</dbReference>
<reference evidence="10" key="1">
    <citation type="submission" date="2019-04" db="EMBL/GenBank/DDBJ databases">
        <title>Friends and foes A comparative genomics studyof 23 Aspergillus species from section Flavi.</title>
        <authorList>
            <consortium name="DOE Joint Genome Institute"/>
            <person name="Kjaerbolling I."/>
            <person name="Vesth T."/>
            <person name="Frisvad J.C."/>
            <person name="Nybo J.L."/>
            <person name="Theobald S."/>
            <person name="Kildgaard S."/>
            <person name="Isbrandt T."/>
            <person name="Kuo A."/>
            <person name="Sato A."/>
            <person name="Lyhne E.K."/>
            <person name="Kogle M.E."/>
            <person name="Wiebenga A."/>
            <person name="Kun R.S."/>
            <person name="Lubbers R.J."/>
            <person name="Makela M.R."/>
            <person name="Barry K."/>
            <person name="Chovatia M."/>
            <person name="Clum A."/>
            <person name="Daum C."/>
            <person name="Haridas S."/>
            <person name="He G."/>
            <person name="LaButti K."/>
            <person name="Lipzen A."/>
            <person name="Mondo S."/>
            <person name="Riley R."/>
            <person name="Salamov A."/>
            <person name="Simmons B.A."/>
            <person name="Magnuson J.K."/>
            <person name="Henrissat B."/>
            <person name="Mortensen U.H."/>
            <person name="Larsen T.O."/>
            <person name="Devries R.P."/>
            <person name="Grigoriev I.V."/>
            <person name="Machida M."/>
            <person name="Baker S.E."/>
            <person name="Andersen M.R."/>
        </authorList>
    </citation>
    <scope>NUCLEOTIDE SEQUENCE [LARGE SCALE GENOMIC DNA]</scope>
    <source>
        <strain evidence="10">CBS 553.77</strain>
    </source>
</reference>
<protein>
    <recommendedName>
        <fullName evidence="8">Rhodopsin domain-containing protein</fullName>
    </recommendedName>
</protein>
<sequence length="388" mass="44115">MHDSRLVESWAWFAVTTAVTICRYISRYMLVGGFKGLMVDDYIMLLTYGFYTNFIIWVNIQAEHPKTNILPPTGMQGFTEQDIQERIFGSKITFILEQSMVVVQWGCKASMIMVYYRLTSGTKMALAVKILMGYIAASFVIVEIFFYGVWCRPFSNYFAVKADYDPQCGPAQHHLIMSYAFNLSSDLAMLCIPVPVFIGLQLLWKKKIGLLAVFGLGIFVVVAATLSRYYCFTHPNSIAWIFWYVREASTAVIVTNVPNCYTLLRRMKVKGFTIFGTYATLRRKRMHFPDSRGPSELVQFSTGRSRKHTLSTESTEHITGDDRGLEIWQHTQVAVYEELAEPPRAVLEQDRRDIYGNGTGLAMSSVTTCRPDVPDGMDGPRSHRHPSV</sequence>
<dbReference type="PANTHER" id="PTHR33048:SF110">
    <property type="entry name" value="UBID FAMILY DECARBOXYLASE"/>
    <property type="match status" value="1"/>
</dbReference>
<keyword evidence="10" id="KW-1185">Reference proteome</keyword>
<dbReference type="InterPro" id="IPR049326">
    <property type="entry name" value="Rhodopsin_dom_fungi"/>
</dbReference>
<comment type="subcellular location">
    <subcellularLocation>
        <location evidence="1">Membrane</location>
        <topology evidence="1">Multi-pass membrane protein</topology>
    </subcellularLocation>
</comment>
<keyword evidence="4 7" id="KW-0472">Membrane</keyword>
<evidence type="ECO:0000313" key="10">
    <source>
        <dbReference type="Proteomes" id="UP000327118"/>
    </source>
</evidence>